<name>A0A507BTS1_9FUNG</name>
<dbReference type="PANTHER" id="PTHR22600:SF21">
    <property type="entry name" value="BETA-HEXOSAMINIDASE A"/>
    <property type="match status" value="1"/>
</dbReference>
<proteinExistence type="predicted"/>
<evidence type="ECO:0000259" key="2">
    <source>
        <dbReference type="Pfam" id="PF14845"/>
    </source>
</evidence>
<dbReference type="InterPro" id="IPR029018">
    <property type="entry name" value="Hex-like_dom2"/>
</dbReference>
<dbReference type="EMBL" id="QEAM01001124">
    <property type="protein sequence ID" value="TPX30718.1"/>
    <property type="molecule type" value="Genomic_DNA"/>
</dbReference>
<dbReference type="Proteomes" id="UP000320475">
    <property type="component" value="Unassembled WGS sequence"/>
</dbReference>
<reference evidence="3 4" key="1">
    <citation type="journal article" date="2019" name="Sci. Rep.">
        <title>Comparative genomics of chytrid fungi reveal insights into the obligate biotrophic and pathogenic lifestyle of Synchytrium endobioticum.</title>
        <authorList>
            <person name="van de Vossenberg B.T.L.H."/>
            <person name="Warris S."/>
            <person name="Nguyen H.D.T."/>
            <person name="van Gent-Pelzer M.P.E."/>
            <person name="Joly D.L."/>
            <person name="van de Geest H.C."/>
            <person name="Bonants P.J.M."/>
            <person name="Smith D.S."/>
            <person name="Levesque C.A."/>
            <person name="van der Lee T.A.J."/>
        </authorList>
    </citation>
    <scope>NUCLEOTIDE SEQUENCE [LARGE SCALE GENOMIC DNA]</scope>
    <source>
        <strain evidence="3 4">LEV6574</strain>
    </source>
</reference>
<accession>A0A507BTS1</accession>
<dbReference type="InterPro" id="IPR025705">
    <property type="entry name" value="Beta_hexosaminidase_sua/sub"/>
</dbReference>
<dbReference type="Gene3D" id="3.30.379.10">
    <property type="entry name" value="Chitobiase/beta-hexosaminidase domain 2-like"/>
    <property type="match status" value="1"/>
</dbReference>
<evidence type="ECO:0000313" key="4">
    <source>
        <dbReference type="Proteomes" id="UP000320475"/>
    </source>
</evidence>
<dbReference type="GO" id="GO:0005975">
    <property type="term" value="P:carbohydrate metabolic process"/>
    <property type="evidence" value="ECO:0007669"/>
    <property type="project" value="InterPro"/>
</dbReference>
<dbReference type="AlphaFoldDB" id="A0A507BTS1"/>
<comment type="caution">
    <text evidence="3">The sequence shown here is derived from an EMBL/GenBank/DDBJ whole genome shotgun (WGS) entry which is preliminary data.</text>
</comment>
<evidence type="ECO:0000313" key="3">
    <source>
        <dbReference type="EMBL" id="TPX30718.1"/>
    </source>
</evidence>
<dbReference type="OrthoDB" id="428480at2759"/>
<evidence type="ECO:0000256" key="1">
    <source>
        <dbReference type="ARBA" id="ARBA00022801"/>
    </source>
</evidence>
<dbReference type="SUPFAM" id="SSF55545">
    <property type="entry name" value="beta-N-acetylhexosaminidase-like domain"/>
    <property type="match status" value="1"/>
</dbReference>
<dbReference type="GO" id="GO:0016020">
    <property type="term" value="C:membrane"/>
    <property type="evidence" value="ECO:0007669"/>
    <property type="project" value="TreeGrafter"/>
</dbReference>
<dbReference type="Pfam" id="PF14845">
    <property type="entry name" value="Glycohydro_20b2"/>
    <property type="match status" value="1"/>
</dbReference>
<dbReference type="GO" id="GO:0030203">
    <property type="term" value="P:glycosaminoglycan metabolic process"/>
    <property type="evidence" value="ECO:0007669"/>
    <property type="project" value="TreeGrafter"/>
</dbReference>
<organism evidence="3 4">
    <name type="scientific">Synchytrium endobioticum</name>
    <dbReference type="NCBI Taxonomy" id="286115"/>
    <lineage>
        <taxon>Eukaryota</taxon>
        <taxon>Fungi</taxon>
        <taxon>Fungi incertae sedis</taxon>
        <taxon>Chytridiomycota</taxon>
        <taxon>Chytridiomycota incertae sedis</taxon>
        <taxon>Chytridiomycetes</taxon>
        <taxon>Synchytriales</taxon>
        <taxon>Synchytriaceae</taxon>
        <taxon>Synchytrium</taxon>
    </lineage>
</organism>
<dbReference type="PANTHER" id="PTHR22600">
    <property type="entry name" value="BETA-HEXOSAMINIDASE"/>
    <property type="match status" value="1"/>
</dbReference>
<dbReference type="InterPro" id="IPR029019">
    <property type="entry name" value="HEX_eukaryotic_N"/>
</dbReference>
<sequence length="278" mass="30233">MQDIKPGPKLGYDYMSLAMEYLGLQVPVFCKLFGSSVPSPSSGSRGCRRAASQDSIKKYGRVLVAHCAGVYRDAMAAMASILLPVWGVSSDPAAVMRQYTPAGMDAQMGKNPQPIPGNLLWPRPSGFTHGRHTIAVHPDITYSVSMLSPRLERAFEQYKHLTFSAGYNIPGSATHPDMMYLQHAHVHLVHGDEVAMVAGADESYTLAFPADSPHVIINATTPFGAIRALETFVQLVKPFGAPMPSCAHVTPHEHAPVTYVIEAAPWRIADAPRYTHRA</sequence>
<protein>
    <submittedName>
        <fullName evidence="3">Beta-N-acetylhexosaminidase</fullName>
    </submittedName>
</protein>
<keyword evidence="1" id="KW-0378">Hydrolase</keyword>
<dbReference type="GO" id="GO:0004563">
    <property type="term" value="F:beta-N-acetylhexosaminidase activity"/>
    <property type="evidence" value="ECO:0007669"/>
    <property type="project" value="InterPro"/>
</dbReference>
<gene>
    <name evidence="3" type="ORF">SeLEV6574_g08592</name>
</gene>
<feature type="domain" description="Beta-hexosaminidase eukaryotic type N-terminal" evidence="2">
    <location>
        <begin position="120"/>
        <end position="235"/>
    </location>
</feature>